<protein>
    <recommendedName>
        <fullName evidence="1">DUF7683 domain-containing protein</fullName>
    </recommendedName>
</protein>
<name>A0A1A7PN31_9PAST</name>
<evidence type="ECO:0000259" key="1">
    <source>
        <dbReference type="Pfam" id="PF24731"/>
    </source>
</evidence>
<dbReference type="Proteomes" id="UP000092626">
    <property type="component" value="Unassembled WGS sequence"/>
</dbReference>
<reference evidence="2 3" key="1">
    <citation type="submission" date="2014-11" db="EMBL/GenBank/DDBJ databases">
        <title>Pan-genome of Gallibacterium spp.</title>
        <authorList>
            <person name="Kudirkiene E."/>
            <person name="Bojesen A.M."/>
        </authorList>
    </citation>
    <scope>NUCLEOTIDE SEQUENCE [LARGE SCALE GENOMIC DNA]</scope>
    <source>
        <strain evidence="2 3">59/S3/89</strain>
    </source>
</reference>
<sequence length="82" mass="9491">MIEVTRYIEVYDNITEELIDSYEITLPDEEAISYIKPDDDDRYAIGGAYELNEEQVIDLGGKKLVSLYHNKDVSFFAACYQK</sequence>
<accession>A0A1A7PN31</accession>
<dbReference type="RefSeq" id="WP_065238070.1">
    <property type="nucleotide sequence ID" value="NZ_JTJR01000046.1"/>
</dbReference>
<dbReference type="EMBL" id="JTJR01000046">
    <property type="protein sequence ID" value="OBX03102.1"/>
    <property type="molecule type" value="Genomic_DNA"/>
</dbReference>
<dbReference type="AlphaFoldDB" id="A0A1A7PN31"/>
<evidence type="ECO:0000313" key="2">
    <source>
        <dbReference type="EMBL" id="OBX03102.1"/>
    </source>
</evidence>
<proteinExistence type="predicted"/>
<feature type="domain" description="DUF7683" evidence="1">
    <location>
        <begin position="5"/>
        <end position="59"/>
    </location>
</feature>
<comment type="caution">
    <text evidence="2">The sequence shown here is derived from an EMBL/GenBank/DDBJ whole genome shotgun (WGS) entry which is preliminary data.</text>
</comment>
<organism evidence="2 3">
    <name type="scientific">Gallibacterium genomosp. 3</name>
    <dbReference type="NCBI Taxonomy" id="505345"/>
    <lineage>
        <taxon>Bacteria</taxon>
        <taxon>Pseudomonadati</taxon>
        <taxon>Pseudomonadota</taxon>
        <taxon>Gammaproteobacteria</taxon>
        <taxon>Pasteurellales</taxon>
        <taxon>Pasteurellaceae</taxon>
        <taxon>Gallibacterium</taxon>
    </lineage>
</organism>
<dbReference type="InterPro" id="IPR056100">
    <property type="entry name" value="DUF7683"/>
</dbReference>
<dbReference type="Pfam" id="PF24731">
    <property type="entry name" value="DUF7683"/>
    <property type="match status" value="1"/>
</dbReference>
<dbReference type="STRING" id="505345.QV06_10365"/>
<evidence type="ECO:0000313" key="3">
    <source>
        <dbReference type="Proteomes" id="UP000092626"/>
    </source>
</evidence>
<gene>
    <name evidence="2" type="ORF">QV06_10365</name>
</gene>